<feature type="region of interest" description="Adenylyl removase" evidence="7">
    <location>
        <begin position="1"/>
        <end position="476"/>
    </location>
</feature>
<dbReference type="GO" id="GO:0008882">
    <property type="term" value="F:[glutamate-ammonia-ligase] adenylyltransferase activity"/>
    <property type="evidence" value="ECO:0007669"/>
    <property type="project" value="UniProtKB-UniRule"/>
</dbReference>
<dbReference type="eggNOG" id="COG1391">
    <property type="taxonomic scope" value="Bacteria"/>
</dbReference>
<keyword evidence="6 7" id="KW-0511">Multifunctional enzyme</keyword>
<dbReference type="STRING" id="395963.Bind_2238"/>
<keyword evidence="11" id="KW-1185">Reference proteome</keyword>
<dbReference type="HOGENOM" id="CLU_006233_0_0_5"/>
<keyword evidence="10" id="KW-0436">Ligase</keyword>
<dbReference type="EC" id="2.7.7.42" evidence="7"/>
<dbReference type="SUPFAM" id="SSF81301">
    <property type="entry name" value="Nucleotidyltransferase"/>
    <property type="match status" value="2"/>
</dbReference>
<dbReference type="EMBL" id="CP001016">
    <property type="protein sequence ID" value="ACB95856.1"/>
    <property type="molecule type" value="Genomic_DNA"/>
</dbReference>
<keyword evidence="1 7" id="KW-0808">Transferase</keyword>
<dbReference type="Gene3D" id="1.20.120.330">
    <property type="entry name" value="Nucleotidyltransferases domain 2"/>
    <property type="match status" value="2"/>
</dbReference>
<dbReference type="GO" id="GO:0000287">
    <property type="term" value="F:magnesium ion binding"/>
    <property type="evidence" value="ECO:0007669"/>
    <property type="project" value="UniProtKB-UniRule"/>
</dbReference>
<dbReference type="GO" id="GO:0047388">
    <property type="term" value="F:[glutamine synthetase]-adenylyl-L-tyrosine phosphorylase activity"/>
    <property type="evidence" value="ECO:0007669"/>
    <property type="project" value="UniProtKB-EC"/>
</dbReference>
<feature type="domain" description="PII-uridylyltransferase/Glutamine-synthetase adenylyltransferase" evidence="9">
    <location>
        <begin position="341"/>
        <end position="470"/>
    </location>
</feature>
<keyword evidence="5 7" id="KW-0460">Magnesium</keyword>
<gene>
    <name evidence="7" type="primary">glnE</name>
    <name evidence="10" type="ordered locus">Bind_2238</name>
</gene>
<organism evidence="10 11">
    <name type="scientific">Beijerinckia indica subsp. indica (strain ATCC 9039 / DSM 1715 / NCIMB 8712)</name>
    <dbReference type="NCBI Taxonomy" id="395963"/>
    <lineage>
        <taxon>Bacteria</taxon>
        <taxon>Pseudomonadati</taxon>
        <taxon>Pseudomonadota</taxon>
        <taxon>Alphaproteobacteria</taxon>
        <taxon>Hyphomicrobiales</taxon>
        <taxon>Beijerinckiaceae</taxon>
        <taxon>Beijerinckia</taxon>
    </lineage>
</organism>
<dbReference type="Proteomes" id="UP000001695">
    <property type="component" value="Chromosome"/>
</dbReference>
<keyword evidence="3 7" id="KW-0547">Nucleotide-binding</keyword>
<comment type="cofactor">
    <cofactor evidence="7">
        <name>Mg(2+)</name>
        <dbReference type="ChEBI" id="CHEBI:18420"/>
    </cofactor>
</comment>
<comment type="similarity">
    <text evidence="7">Belongs to the GlnE family.</text>
</comment>
<keyword evidence="2 7" id="KW-0548">Nucleotidyltransferase</keyword>
<evidence type="ECO:0000313" key="10">
    <source>
        <dbReference type="EMBL" id="ACB95856.1"/>
    </source>
</evidence>
<dbReference type="InterPro" id="IPR005190">
    <property type="entry name" value="GlnE_rpt_dom"/>
</dbReference>
<dbReference type="NCBIfam" id="NF008292">
    <property type="entry name" value="PRK11072.1"/>
    <property type="match status" value="1"/>
</dbReference>
<dbReference type="PANTHER" id="PTHR30621">
    <property type="entry name" value="GLUTAMINE SYNTHETASE ADENYLYLTRANSFERASE"/>
    <property type="match status" value="1"/>
</dbReference>
<protein>
    <recommendedName>
        <fullName evidence="7">Bifunctional glutamine synthetase adenylyltransferase/adenylyl-removing enzyme</fullName>
    </recommendedName>
    <alternativeName>
        <fullName evidence="7">ATP:glutamine synthetase adenylyltransferase</fullName>
    </alternativeName>
    <alternativeName>
        <fullName evidence="7">ATase</fullName>
    </alternativeName>
    <domain>
        <recommendedName>
            <fullName evidence="7">Glutamine synthetase adenylyl-L-tyrosine phosphorylase</fullName>
            <ecNumber evidence="7">2.7.7.89</ecNumber>
        </recommendedName>
        <alternativeName>
            <fullName evidence="7">Adenylyl removase</fullName>
            <shortName evidence="7">AR</shortName>
            <shortName evidence="7">AT-N</shortName>
        </alternativeName>
    </domain>
    <domain>
        <recommendedName>
            <fullName evidence="7">Glutamine synthetase adenylyl transferase</fullName>
            <ecNumber evidence="7">2.7.7.42</ecNumber>
        </recommendedName>
        <alternativeName>
            <fullName evidence="7">Adenylyl transferase</fullName>
            <shortName evidence="7">AT</shortName>
            <shortName evidence="7">AT-C</shortName>
        </alternativeName>
    </domain>
</protein>
<feature type="domain" description="Glutamate-ammonia ligase adenylyltransferase repeated" evidence="8">
    <location>
        <begin position="66"/>
        <end position="309"/>
    </location>
</feature>
<reference evidence="11" key="1">
    <citation type="submission" date="2008-03" db="EMBL/GenBank/DDBJ databases">
        <title>Complete sequence of chromosome of Beijerinckia indica subsp. indica ATCC 9039.</title>
        <authorList>
            <consortium name="US DOE Joint Genome Institute"/>
            <person name="Copeland A."/>
            <person name="Lucas S."/>
            <person name="Lapidus A."/>
            <person name="Glavina del Rio T."/>
            <person name="Dalin E."/>
            <person name="Tice H."/>
            <person name="Bruce D."/>
            <person name="Goodwin L."/>
            <person name="Pitluck S."/>
            <person name="LaButti K."/>
            <person name="Schmutz J."/>
            <person name="Larimer F."/>
            <person name="Land M."/>
            <person name="Hauser L."/>
            <person name="Kyrpides N."/>
            <person name="Mikhailova N."/>
            <person name="Dunfield P.F."/>
            <person name="Dedysh S.N."/>
            <person name="Liesack W."/>
            <person name="Saw J.H."/>
            <person name="Alam M."/>
            <person name="Chen Y."/>
            <person name="Murrell J.C."/>
            <person name="Richardson P."/>
        </authorList>
    </citation>
    <scope>NUCLEOTIDE SEQUENCE [LARGE SCALE GENOMIC DNA]</scope>
    <source>
        <strain evidence="11">ATCC 9039 / DSM 1715 / NCIMB 8712</strain>
    </source>
</reference>
<dbReference type="InterPro" id="IPR043519">
    <property type="entry name" value="NT_sf"/>
</dbReference>
<evidence type="ECO:0000256" key="7">
    <source>
        <dbReference type="HAMAP-Rule" id="MF_00802"/>
    </source>
</evidence>
<reference evidence="10 11" key="2">
    <citation type="journal article" date="2010" name="J. Bacteriol.">
        <title>Complete genome sequence of Beijerinckia indica subsp. indica.</title>
        <authorList>
            <person name="Tamas I."/>
            <person name="Dedysh S.N."/>
            <person name="Liesack W."/>
            <person name="Stott M.B."/>
            <person name="Alam M."/>
            <person name="Murrell J.C."/>
            <person name="Dunfield P.F."/>
        </authorList>
    </citation>
    <scope>NUCLEOTIDE SEQUENCE [LARGE SCALE GENOMIC DNA]</scope>
    <source>
        <strain evidence="11">ATCC 9039 / DSM 1715 / NCIMB 8712</strain>
    </source>
</reference>
<keyword evidence="4 7" id="KW-0067">ATP-binding</keyword>
<dbReference type="CDD" id="cd05401">
    <property type="entry name" value="NT_GlnE_GlnD_like"/>
    <property type="match status" value="2"/>
</dbReference>
<dbReference type="GO" id="GO:0005524">
    <property type="term" value="F:ATP binding"/>
    <property type="evidence" value="ECO:0007669"/>
    <property type="project" value="UniProtKB-UniRule"/>
</dbReference>
<dbReference type="Pfam" id="PF03710">
    <property type="entry name" value="GlnE"/>
    <property type="match status" value="2"/>
</dbReference>
<dbReference type="InterPro" id="IPR023057">
    <property type="entry name" value="GlnE"/>
</dbReference>
<dbReference type="Pfam" id="PF08335">
    <property type="entry name" value="GlnD_UR_UTase"/>
    <property type="match status" value="1"/>
</dbReference>
<evidence type="ECO:0000256" key="6">
    <source>
        <dbReference type="ARBA" id="ARBA00023268"/>
    </source>
</evidence>
<dbReference type="SUPFAM" id="SSF81593">
    <property type="entry name" value="Nucleotidyltransferase substrate binding subunit/domain"/>
    <property type="match status" value="2"/>
</dbReference>
<dbReference type="Gene3D" id="1.20.120.1510">
    <property type="match status" value="1"/>
</dbReference>
<dbReference type="EC" id="2.7.7.89" evidence="7"/>
<evidence type="ECO:0000259" key="9">
    <source>
        <dbReference type="Pfam" id="PF08335"/>
    </source>
</evidence>
<accession>B2IGU7</accession>
<evidence type="ECO:0000259" key="8">
    <source>
        <dbReference type="Pfam" id="PF03710"/>
    </source>
</evidence>
<dbReference type="PANTHER" id="PTHR30621:SF0">
    <property type="entry name" value="BIFUNCTIONAL GLUTAMINE SYNTHETASE ADENYLYLTRANSFERASE_ADENYLYL-REMOVING ENZYME"/>
    <property type="match status" value="1"/>
</dbReference>
<sequence length="990" mass="110893">MPKKRQDTQRKEDHSLPLWQRLVTAPLPNDRRRAEAFFQDLLLKEPEAAPEWNAVMHDKNVHALIAALADQSPFLWHLIRADPLRLLRLLCHPPEQSLASTLQQLTETAAKTEAPTDLMLPLRRARQEIALLVALADLGGVWDFASIIDALSRSADAFIGQALDVLLRQEIIKGHFKNLDRDKPAQNCGLAIIALGKLGAHELNYSSDVDLMVIYDPAVVTLDSKQEAGPLFVRITKQFVRLLQETTPDGFVLRVDLRLRPDPGSTAIAMSAPAALDYYQILGQNWERAAMIKARYVAGDRERAETFLAALAPFIWRKYFDYAAIADIHAMKRQIHAFRGHAEITVKGHDIKLGRGGIREIEFFVQTQQLIFGGKRPRLRGSTTLAMLGELSAEGWITKEATEDLTRAYIFLRTIEHRLQMVADEQTQRLPAETKALRQFARFCGASSEKSFTDEMMHHLHLVSFHYARLFEQAPSLDTAMGSLVFTGVNDDPETLETLRQLGYAKPEQVTEMVRGWHFGHHAAIRGTRAREVLTELVPQLLQAFAHSGDPDAAVALFDQALARMPAAVELFSILKSNPRLCELFGDILGGAPRFAHVVIAYPHLLDAMIDGRMLHSELSEEAFDTRAHTFLEKAKNTEDFLDAARDFAREENFLIGLRLLSGLIEPPQAGTAFSALARTLIKACLAHVEKAFAKEHGKIAKGCIVVVALGKLGSGEMTASSDLDLIVIYDFDAETPQSDGRHPLHALQYYTRLAQRLISALTVATRRGRLYDVDLRLRPSGRKGPIATQFESFVDYQYNDAESWEHMALVRQRIVAGDAGLAARTQAAIERILRLPRDKSLNGDVLAMRRLVAREKGETDPADPKHIAGGLMDIEFLAQYFVLRHAREWPDLIAGTTAAILEQSCRHALLRVEDCANLLHAYWLETNVMQMARLILDPEIDASRANAAVKRRLAQTADLPDYAMLERALKESRTRVRKLFLTLLEHEAG</sequence>
<comment type="catalytic activity">
    <reaction evidence="7">
        <text>[glutamine synthetase]-O(4)-(5'-adenylyl)-L-tyrosine + phosphate = [glutamine synthetase]-L-tyrosine + ADP</text>
        <dbReference type="Rhea" id="RHEA:43716"/>
        <dbReference type="Rhea" id="RHEA-COMP:10660"/>
        <dbReference type="Rhea" id="RHEA-COMP:10661"/>
        <dbReference type="ChEBI" id="CHEBI:43474"/>
        <dbReference type="ChEBI" id="CHEBI:46858"/>
        <dbReference type="ChEBI" id="CHEBI:83624"/>
        <dbReference type="ChEBI" id="CHEBI:456216"/>
        <dbReference type="EC" id="2.7.7.89"/>
    </reaction>
</comment>
<proteinExistence type="inferred from homology"/>
<feature type="region of interest" description="Adenylyl transferase" evidence="7">
    <location>
        <begin position="481"/>
        <end position="990"/>
    </location>
</feature>
<evidence type="ECO:0000256" key="4">
    <source>
        <dbReference type="ARBA" id="ARBA00022840"/>
    </source>
</evidence>
<evidence type="ECO:0000256" key="2">
    <source>
        <dbReference type="ARBA" id="ARBA00022695"/>
    </source>
</evidence>
<dbReference type="GO" id="GO:0016874">
    <property type="term" value="F:ligase activity"/>
    <property type="evidence" value="ECO:0007669"/>
    <property type="project" value="UniProtKB-KW"/>
</dbReference>
<feature type="domain" description="Glutamate-ammonia ligase adenylyltransferase repeated" evidence="8">
    <location>
        <begin position="586"/>
        <end position="827"/>
    </location>
</feature>
<dbReference type="KEGG" id="bid:Bind_2238"/>
<dbReference type="HAMAP" id="MF_00802">
    <property type="entry name" value="GlnE"/>
    <property type="match status" value="1"/>
</dbReference>
<comment type="function">
    <text evidence="7">Involved in the regulation of glutamine synthetase GlnA, a key enzyme in the process to assimilate ammonia. When cellular nitrogen levels are high, the C-terminal adenylyl transferase (AT) inactivates GlnA by covalent transfer of an adenylyl group from ATP to specific tyrosine residue of GlnA, thus reducing its activity. Conversely, when nitrogen levels are low, the N-terminal adenylyl removase (AR) activates GlnA by removing the adenylyl group by phosphorolysis, increasing its activity. The regulatory region of GlnE binds the signal transduction protein PII (GlnB) which indicates the nitrogen status of the cell.</text>
</comment>
<evidence type="ECO:0000256" key="5">
    <source>
        <dbReference type="ARBA" id="ARBA00022842"/>
    </source>
</evidence>
<name>B2IGU7_BEII9</name>
<dbReference type="InterPro" id="IPR013546">
    <property type="entry name" value="PII_UdlTrfase/GS_AdlTrfase"/>
</dbReference>
<dbReference type="Gene3D" id="3.30.460.10">
    <property type="entry name" value="Beta Polymerase, domain 2"/>
    <property type="match status" value="2"/>
</dbReference>
<dbReference type="OrthoDB" id="9759366at2"/>
<dbReference type="GO" id="GO:0000820">
    <property type="term" value="P:regulation of glutamine family amino acid metabolic process"/>
    <property type="evidence" value="ECO:0007669"/>
    <property type="project" value="UniProtKB-UniRule"/>
</dbReference>
<evidence type="ECO:0000256" key="3">
    <source>
        <dbReference type="ARBA" id="ARBA00022741"/>
    </source>
</evidence>
<dbReference type="NCBIfam" id="NF010706">
    <property type="entry name" value="PRK14108.1"/>
    <property type="match status" value="1"/>
</dbReference>
<evidence type="ECO:0000256" key="1">
    <source>
        <dbReference type="ARBA" id="ARBA00022679"/>
    </source>
</evidence>
<dbReference type="GO" id="GO:0005829">
    <property type="term" value="C:cytosol"/>
    <property type="evidence" value="ECO:0007669"/>
    <property type="project" value="TreeGrafter"/>
</dbReference>
<dbReference type="AlphaFoldDB" id="B2IGU7"/>
<dbReference type="RefSeq" id="WP_012385211.1">
    <property type="nucleotide sequence ID" value="NC_010581.1"/>
</dbReference>
<evidence type="ECO:0000313" key="11">
    <source>
        <dbReference type="Proteomes" id="UP000001695"/>
    </source>
</evidence>
<comment type="catalytic activity">
    <reaction evidence="7">
        <text>[glutamine synthetase]-L-tyrosine + ATP = [glutamine synthetase]-O(4)-(5'-adenylyl)-L-tyrosine + diphosphate</text>
        <dbReference type="Rhea" id="RHEA:18589"/>
        <dbReference type="Rhea" id="RHEA-COMP:10660"/>
        <dbReference type="Rhea" id="RHEA-COMP:10661"/>
        <dbReference type="ChEBI" id="CHEBI:30616"/>
        <dbReference type="ChEBI" id="CHEBI:33019"/>
        <dbReference type="ChEBI" id="CHEBI:46858"/>
        <dbReference type="ChEBI" id="CHEBI:83624"/>
        <dbReference type="EC" id="2.7.7.42"/>
    </reaction>
</comment>